<accession>D9WVI4</accession>
<evidence type="ECO:0000256" key="2">
    <source>
        <dbReference type="SAM" id="Phobius"/>
    </source>
</evidence>
<evidence type="ECO:0000256" key="1">
    <source>
        <dbReference type="SAM" id="MobiDB-lite"/>
    </source>
</evidence>
<sequence>MNADQLLRDTLREWSEETSAPAGRDLASRALRRRRNRSRRRIATATGAAVLALLAGGAAVVVPMLEGPQNVHLSGPAPAPDPDRVLAHPDESPPRHLVAAGDLAVSAYRTGETPEKAYDWYLYDTGKQRYEKTPWGALDVAPGMKAAAVLEKTLPTSRVGILDLRTGKVAQWVPLDHEAGGVSWSPDGTRLAVTTYSGDPDVEATPANRETAPGRTGYYVIDIETGDKRYRPLPASIGGRSDLGWSRDGTRLADPAPTRGPYLAYYDIQGRPAGTPPYEGLGATDAGRSPDGRYYATGDGRTGEVKDARTHRRVGDGFTGAPLAWTSDDRLLRWGDCGDDCTDDRYERLVLTDPEGGTTVPLTGFRASEGHGAWEPLITRR</sequence>
<dbReference type="AlphaFoldDB" id="D9WVI4"/>
<feature type="region of interest" description="Disordered" evidence="1">
    <location>
        <begin position="72"/>
        <end position="93"/>
    </location>
</feature>
<dbReference type="HOGENOM" id="CLU_674241_0_0_11"/>
<keyword evidence="2" id="KW-0472">Membrane</keyword>
<protein>
    <submittedName>
        <fullName evidence="3">LigA protein</fullName>
    </submittedName>
</protein>
<reference evidence="3 4" key="1">
    <citation type="submission" date="2009-02" db="EMBL/GenBank/DDBJ databases">
        <title>Annotation of Streptomyces hygroscopicus strain ATCC 53653.</title>
        <authorList>
            <consortium name="The Broad Institute Genome Sequencing Platform"/>
            <consortium name="Broad Institute Microbial Sequencing Center"/>
            <person name="Fischbach M."/>
            <person name="Godfrey P."/>
            <person name="Ward D."/>
            <person name="Young S."/>
            <person name="Zeng Q."/>
            <person name="Koehrsen M."/>
            <person name="Alvarado L."/>
            <person name="Berlin A.M."/>
            <person name="Bochicchio J."/>
            <person name="Borenstein D."/>
            <person name="Chapman S.B."/>
            <person name="Chen Z."/>
            <person name="Engels R."/>
            <person name="Freedman E."/>
            <person name="Gellesch M."/>
            <person name="Goldberg J."/>
            <person name="Griggs A."/>
            <person name="Gujja S."/>
            <person name="Heilman E.R."/>
            <person name="Heiman D.I."/>
            <person name="Hepburn T.A."/>
            <person name="Howarth C."/>
            <person name="Jen D."/>
            <person name="Larson L."/>
            <person name="Lewis B."/>
            <person name="Mehta T."/>
            <person name="Park D."/>
            <person name="Pearson M."/>
            <person name="Richards J."/>
            <person name="Roberts A."/>
            <person name="Saif S."/>
            <person name="Shea T.D."/>
            <person name="Shenoy N."/>
            <person name="Sisk P."/>
            <person name="Stolte C."/>
            <person name="Sykes S.N."/>
            <person name="Thomson T."/>
            <person name="Walk T."/>
            <person name="White J."/>
            <person name="Yandava C."/>
            <person name="Straight P."/>
            <person name="Clardy J."/>
            <person name="Hung D."/>
            <person name="Kolter R."/>
            <person name="Mekalanos J."/>
            <person name="Walker S."/>
            <person name="Walsh C.T."/>
            <person name="Wieland-Brown L.C."/>
            <person name="Haas B."/>
            <person name="Nusbaum C."/>
            <person name="Birren B."/>
        </authorList>
    </citation>
    <scope>NUCLEOTIDE SEQUENCE [LARGE SCALE GENOMIC DNA]</scope>
    <source>
        <strain evidence="3 4">ATCC 53653</strain>
    </source>
</reference>
<evidence type="ECO:0000313" key="4">
    <source>
        <dbReference type="Proteomes" id="UP000003963"/>
    </source>
</evidence>
<feature type="compositionally biased region" description="Basic and acidic residues" evidence="1">
    <location>
        <begin position="81"/>
        <end position="93"/>
    </location>
</feature>
<dbReference type="STRING" id="457427.SSOG_02073"/>
<keyword evidence="2" id="KW-0812">Transmembrane</keyword>
<proteinExistence type="predicted"/>
<evidence type="ECO:0000313" key="3">
    <source>
        <dbReference type="EMBL" id="EFL22361.1"/>
    </source>
</evidence>
<feature type="transmembrane region" description="Helical" evidence="2">
    <location>
        <begin position="42"/>
        <end position="65"/>
    </location>
</feature>
<gene>
    <name evidence="3" type="ORF">SSOG_02073</name>
</gene>
<dbReference type="OrthoDB" id="4303889at2"/>
<dbReference type="InterPro" id="IPR011042">
    <property type="entry name" value="6-blade_b-propeller_TolB-like"/>
</dbReference>
<dbReference type="Proteomes" id="UP000003963">
    <property type="component" value="Unassembled WGS sequence"/>
</dbReference>
<dbReference type="Gene3D" id="2.120.10.30">
    <property type="entry name" value="TolB, C-terminal domain"/>
    <property type="match status" value="1"/>
</dbReference>
<name>D9WVI4_9ACTN</name>
<organism evidence="3 4">
    <name type="scientific">Streptomyces himastatinicus ATCC 53653</name>
    <dbReference type="NCBI Taxonomy" id="457427"/>
    <lineage>
        <taxon>Bacteria</taxon>
        <taxon>Bacillati</taxon>
        <taxon>Actinomycetota</taxon>
        <taxon>Actinomycetes</taxon>
        <taxon>Kitasatosporales</taxon>
        <taxon>Streptomycetaceae</taxon>
        <taxon>Streptomyces</taxon>
        <taxon>Streptomyces violaceusniger group</taxon>
    </lineage>
</organism>
<keyword evidence="4" id="KW-1185">Reference proteome</keyword>
<keyword evidence="2" id="KW-1133">Transmembrane helix</keyword>
<dbReference type="EMBL" id="GG657754">
    <property type="protein sequence ID" value="EFL22361.1"/>
    <property type="molecule type" value="Genomic_DNA"/>
</dbReference>
<dbReference type="SUPFAM" id="SSF82171">
    <property type="entry name" value="DPP6 N-terminal domain-like"/>
    <property type="match status" value="1"/>
</dbReference>
<dbReference type="RefSeq" id="WP_009714182.1">
    <property type="nucleotide sequence ID" value="NZ_GG657754.1"/>
</dbReference>